<dbReference type="AlphaFoldDB" id="A0A8T1YRW6"/>
<dbReference type="OrthoDB" id="514005at2759"/>
<dbReference type="EMBL" id="JAEFBJ010000012">
    <property type="protein sequence ID" value="KAG7548724.1"/>
    <property type="molecule type" value="Genomic_DNA"/>
</dbReference>
<evidence type="ECO:0000313" key="3">
    <source>
        <dbReference type="Proteomes" id="UP000694251"/>
    </source>
</evidence>
<reference evidence="2 3" key="1">
    <citation type="submission" date="2020-12" db="EMBL/GenBank/DDBJ databases">
        <title>Concerted genomic and epigenomic changes stabilize Arabidopsis allopolyploids.</title>
        <authorList>
            <person name="Chen Z."/>
        </authorList>
    </citation>
    <scope>NUCLEOTIDE SEQUENCE [LARGE SCALE GENOMIC DNA]</scope>
    <source>
        <strain evidence="2">As9502</strain>
        <tissue evidence="2">Leaf</tissue>
    </source>
</reference>
<proteinExistence type="predicted"/>
<feature type="region of interest" description="Disordered" evidence="1">
    <location>
        <begin position="1"/>
        <end position="51"/>
    </location>
</feature>
<evidence type="ECO:0000313" key="2">
    <source>
        <dbReference type="EMBL" id="KAG7548724.1"/>
    </source>
</evidence>
<comment type="caution">
    <text evidence="2">The sequence shown here is derived from an EMBL/GenBank/DDBJ whole genome shotgun (WGS) entry which is preliminary data.</text>
</comment>
<evidence type="ECO:0000256" key="1">
    <source>
        <dbReference type="SAM" id="MobiDB-lite"/>
    </source>
</evidence>
<dbReference type="Proteomes" id="UP000694251">
    <property type="component" value="Chromosome 12"/>
</dbReference>
<gene>
    <name evidence="2" type="ORF">ISN44_As12g038860</name>
</gene>
<protein>
    <submittedName>
        <fullName evidence="2">Uncharacterized protein</fullName>
    </submittedName>
</protein>
<accession>A0A8T1YRW6</accession>
<name>A0A8T1YRW6_ARASU</name>
<keyword evidence="3" id="KW-1185">Reference proteome</keyword>
<sequence length="90" mass="10087">MSPMPINRWPFRRGEGNRTMVSSPHTPKAPKHAPRPRSTLSNQTRRDEANHCCSFPRPDTVSFMMHCSFCSLKADFVQTNGSKAPSSALL</sequence>
<organism evidence="2 3">
    <name type="scientific">Arabidopsis suecica</name>
    <name type="common">Swedish thale-cress</name>
    <name type="synonym">Cardaminopsis suecica</name>
    <dbReference type="NCBI Taxonomy" id="45249"/>
    <lineage>
        <taxon>Eukaryota</taxon>
        <taxon>Viridiplantae</taxon>
        <taxon>Streptophyta</taxon>
        <taxon>Embryophyta</taxon>
        <taxon>Tracheophyta</taxon>
        <taxon>Spermatophyta</taxon>
        <taxon>Magnoliopsida</taxon>
        <taxon>eudicotyledons</taxon>
        <taxon>Gunneridae</taxon>
        <taxon>Pentapetalae</taxon>
        <taxon>rosids</taxon>
        <taxon>malvids</taxon>
        <taxon>Brassicales</taxon>
        <taxon>Brassicaceae</taxon>
        <taxon>Camelineae</taxon>
        <taxon>Arabidopsis</taxon>
    </lineage>
</organism>